<accession>A0A2B7XQ76</accession>
<evidence type="ECO:0000313" key="3">
    <source>
        <dbReference type="Proteomes" id="UP000223968"/>
    </source>
</evidence>
<dbReference type="PANTHER" id="PTHR21310">
    <property type="entry name" value="AMINOGLYCOSIDE PHOSPHOTRANSFERASE-RELATED-RELATED"/>
    <property type="match status" value="1"/>
</dbReference>
<feature type="compositionally biased region" description="Polar residues" evidence="1">
    <location>
        <begin position="9"/>
        <end position="21"/>
    </location>
</feature>
<gene>
    <name evidence="2" type="ORF">AJ79_05361</name>
</gene>
<comment type="caution">
    <text evidence="2">The sequence shown here is derived from an EMBL/GenBank/DDBJ whole genome shotgun (WGS) entry which is preliminary data.</text>
</comment>
<dbReference type="Proteomes" id="UP000223968">
    <property type="component" value="Unassembled WGS sequence"/>
</dbReference>
<sequence length="552" mass="63856">MSDNDNAEPENQATPGNPSYANNAKPLLLLDRFITLSAAQAQEQDMTVELQYADKRAKFYSEFEIRQDEIRQLVAFHCGLANPDLVQVPATFGKNNELIWQHGSFNMCIPVSINRSGLNHVTSSLPTRLAFRVPLPYKVGEEMFPGNSEEKVRSEAATYIWLERNCPDIPVPKLRGFGMAGGLSFCQVSYIPFWSRINFHIQRFIRFILRTPGLYADEHAPRRRKALLDYSYILIDWIEDPSEEMLSKSFFEPHTEEQTKNLYRGISEIMISLARLPQPRIGSWTINNEGHVTLTNRPMFCHLHMFENWSIPSGIPRNTTYTSADSLYLDLITGHDNRLLYQKNSAYNKLDAQTQAKDLVLMRALLHQFTCRHLHSGPFIMQLTDMHASNIFVDKHWNIKHIIDLEWACSLSLADLQPPYWLTGKGIDEFEGAEYTEFKNSYNQFVDIFEQVEAHTNTEPLHHGEGVYSRAALMKTALEDCRYWYFSALMSPKGLFNVFRMHIQSVFDAVPKETLRDGVSPFWRPGMASFINSKMDEYTQYQHEIRDLFHRN</sequence>
<dbReference type="OrthoDB" id="4193134at2759"/>
<keyword evidence="3" id="KW-1185">Reference proteome</keyword>
<name>A0A2B7XQ76_9EURO</name>
<evidence type="ECO:0000313" key="2">
    <source>
        <dbReference type="EMBL" id="PGH10647.1"/>
    </source>
</evidence>
<protein>
    <recommendedName>
        <fullName evidence="4">Aminoglycoside phosphotransferase domain-containing protein</fullName>
    </recommendedName>
</protein>
<proteinExistence type="predicted"/>
<dbReference type="PANTHER" id="PTHR21310:SF37">
    <property type="entry name" value="AMINOGLYCOSIDE PHOSPHOTRANSFERASE DOMAIN-CONTAINING PROTEIN"/>
    <property type="match status" value="1"/>
</dbReference>
<reference evidence="2 3" key="1">
    <citation type="submission" date="2017-10" db="EMBL/GenBank/DDBJ databases">
        <title>Comparative genomics in systemic dimorphic fungi from Ajellomycetaceae.</title>
        <authorList>
            <person name="Munoz J.F."/>
            <person name="Mcewen J.G."/>
            <person name="Clay O.K."/>
            <person name="Cuomo C.A."/>
        </authorList>
    </citation>
    <scope>NUCLEOTIDE SEQUENCE [LARGE SCALE GENOMIC DNA]</scope>
    <source>
        <strain evidence="2 3">UAMH5409</strain>
    </source>
</reference>
<dbReference type="EMBL" id="PDNB01000084">
    <property type="protein sequence ID" value="PGH10647.1"/>
    <property type="molecule type" value="Genomic_DNA"/>
</dbReference>
<organism evidence="2 3">
    <name type="scientific">Helicocarpus griseus UAMH5409</name>
    <dbReference type="NCBI Taxonomy" id="1447875"/>
    <lineage>
        <taxon>Eukaryota</taxon>
        <taxon>Fungi</taxon>
        <taxon>Dikarya</taxon>
        <taxon>Ascomycota</taxon>
        <taxon>Pezizomycotina</taxon>
        <taxon>Eurotiomycetes</taxon>
        <taxon>Eurotiomycetidae</taxon>
        <taxon>Onygenales</taxon>
        <taxon>Ajellomycetaceae</taxon>
        <taxon>Helicocarpus</taxon>
    </lineage>
</organism>
<dbReference type="AlphaFoldDB" id="A0A2B7XQ76"/>
<evidence type="ECO:0000256" key="1">
    <source>
        <dbReference type="SAM" id="MobiDB-lite"/>
    </source>
</evidence>
<dbReference type="InterPro" id="IPR051678">
    <property type="entry name" value="AGP_Transferase"/>
</dbReference>
<evidence type="ECO:0008006" key="4">
    <source>
        <dbReference type="Google" id="ProtNLM"/>
    </source>
</evidence>
<dbReference type="STRING" id="1447875.A0A2B7XQ76"/>
<feature type="region of interest" description="Disordered" evidence="1">
    <location>
        <begin position="1"/>
        <end position="21"/>
    </location>
</feature>